<comment type="subcellular location">
    <subcellularLocation>
        <location evidence="1">Cytoplasm</location>
    </subcellularLocation>
</comment>
<feature type="compositionally biased region" description="Polar residues" evidence="6">
    <location>
        <begin position="731"/>
        <end position="749"/>
    </location>
</feature>
<evidence type="ECO:0000256" key="5">
    <source>
        <dbReference type="ARBA" id="ARBA00038137"/>
    </source>
</evidence>
<evidence type="ECO:0000259" key="7">
    <source>
        <dbReference type="PROSITE" id="PS51834"/>
    </source>
</evidence>
<protein>
    <submittedName>
        <fullName evidence="8">SMCR8 protein</fullName>
    </submittedName>
</protein>
<dbReference type="Pfam" id="PF11704">
    <property type="entry name" value="Folliculin"/>
    <property type="match status" value="1"/>
</dbReference>
<accession>A0A8J9YPZ9</accession>
<reference evidence="8" key="1">
    <citation type="submission" date="2022-01" db="EMBL/GenBank/DDBJ databases">
        <authorList>
            <person name="Braso-Vives M."/>
        </authorList>
    </citation>
    <scope>NUCLEOTIDE SEQUENCE</scope>
</reference>
<dbReference type="GO" id="GO:0005085">
    <property type="term" value="F:guanyl-nucleotide exchange factor activity"/>
    <property type="evidence" value="ECO:0007669"/>
    <property type="project" value="UniProtKB-KW"/>
</dbReference>
<evidence type="ECO:0000256" key="2">
    <source>
        <dbReference type="ARBA" id="ARBA00022490"/>
    </source>
</evidence>
<feature type="domain" description="UDENN FLCN/SMCR8-type" evidence="7">
    <location>
        <begin position="43"/>
        <end position="1060"/>
    </location>
</feature>
<keyword evidence="4" id="KW-0072">Autophagy</keyword>
<dbReference type="GO" id="GO:0005737">
    <property type="term" value="C:cytoplasm"/>
    <property type="evidence" value="ECO:0007669"/>
    <property type="project" value="UniProtKB-SubCell"/>
</dbReference>
<keyword evidence="2" id="KW-0963">Cytoplasm</keyword>
<organism evidence="8 9">
    <name type="scientific">Branchiostoma lanceolatum</name>
    <name type="common">Common lancelet</name>
    <name type="synonym">Amphioxus lanceolatum</name>
    <dbReference type="NCBI Taxonomy" id="7740"/>
    <lineage>
        <taxon>Eukaryota</taxon>
        <taxon>Metazoa</taxon>
        <taxon>Chordata</taxon>
        <taxon>Cephalochordata</taxon>
        <taxon>Leptocardii</taxon>
        <taxon>Amphioxiformes</taxon>
        <taxon>Branchiostomatidae</taxon>
        <taxon>Branchiostoma</taxon>
    </lineage>
</organism>
<keyword evidence="3" id="KW-0344">Guanine-nucleotide releasing factor</keyword>
<dbReference type="GO" id="GO:0032045">
    <property type="term" value="C:guanyl-nucleotide exchange factor complex"/>
    <property type="evidence" value="ECO:0007669"/>
    <property type="project" value="TreeGrafter"/>
</dbReference>
<dbReference type="PANTHER" id="PTHR31334">
    <property type="entry name" value="SMITH-MAGENIS SYNDROME REGION GENE 8 PROTEIN"/>
    <property type="match status" value="1"/>
</dbReference>
<dbReference type="OrthoDB" id="2289278at2759"/>
<feature type="compositionally biased region" description="Polar residues" evidence="6">
    <location>
        <begin position="772"/>
        <end position="786"/>
    </location>
</feature>
<evidence type="ECO:0000256" key="4">
    <source>
        <dbReference type="ARBA" id="ARBA00023006"/>
    </source>
</evidence>
<feature type="compositionally biased region" description="Acidic residues" evidence="6">
    <location>
        <begin position="650"/>
        <end position="661"/>
    </location>
</feature>
<dbReference type="InterPro" id="IPR037521">
    <property type="entry name" value="FLCN/SMCR8_DENN"/>
</dbReference>
<feature type="region of interest" description="Disordered" evidence="6">
    <location>
        <begin position="259"/>
        <end position="293"/>
    </location>
</feature>
<keyword evidence="9" id="KW-1185">Reference proteome</keyword>
<feature type="region of interest" description="Disordered" evidence="6">
    <location>
        <begin position="704"/>
        <end position="829"/>
    </location>
</feature>
<dbReference type="GO" id="GO:0006914">
    <property type="term" value="P:autophagy"/>
    <property type="evidence" value="ECO:0007669"/>
    <property type="project" value="UniProtKB-KW"/>
</dbReference>
<dbReference type="PANTHER" id="PTHR31334:SF1">
    <property type="entry name" value="GUANINE NUCLEOTIDE EXCHANGE PROTEIN SMCR8"/>
    <property type="match status" value="1"/>
</dbReference>
<evidence type="ECO:0000313" key="9">
    <source>
        <dbReference type="Proteomes" id="UP000838412"/>
    </source>
</evidence>
<dbReference type="InterPro" id="IPR037520">
    <property type="entry name" value="Folliculin/SMCR8_longin"/>
</dbReference>
<gene>
    <name evidence="8" type="primary">SMCR8</name>
    <name evidence="8" type="ORF">BLAG_LOCUS795</name>
</gene>
<feature type="compositionally biased region" description="Polar residues" evidence="6">
    <location>
        <begin position="809"/>
        <end position="824"/>
    </location>
</feature>
<dbReference type="Proteomes" id="UP000838412">
    <property type="component" value="Chromosome 1"/>
</dbReference>
<evidence type="ECO:0000256" key="3">
    <source>
        <dbReference type="ARBA" id="ARBA00022658"/>
    </source>
</evidence>
<feature type="compositionally biased region" description="Basic and acidic residues" evidence="6">
    <location>
        <begin position="662"/>
        <end position="680"/>
    </location>
</feature>
<feature type="compositionally biased region" description="Basic and acidic residues" evidence="6">
    <location>
        <begin position="599"/>
        <end position="615"/>
    </location>
</feature>
<feature type="compositionally biased region" description="Basic and acidic residues" evidence="6">
    <location>
        <begin position="566"/>
        <end position="578"/>
    </location>
</feature>
<proteinExistence type="inferred from homology"/>
<feature type="compositionally biased region" description="Polar residues" evidence="6">
    <location>
        <begin position="713"/>
        <end position="723"/>
    </location>
</feature>
<evidence type="ECO:0000256" key="1">
    <source>
        <dbReference type="ARBA" id="ARBA00004496"/>
    </source>
</evidence>
<dbReference type="EMBL" id="OV696686">
    <property type="protein sequence ID" value="CAH1229174.1"/>
    <property type="molecule type" value="Genomic_DNA"/>
</dbReference>
<comment type="similarity">
    <text evidence="5">Belongs to the SMCR8 family.</text>
</comment>
<dbReference type="AlphaFoldDB" id="A0A8J9YPZ9"/>
<feature type="compositionally biased region" description="Low complexity" evidence="6">
    <location>
        <begin position="621"/>
        <end position="640"/>
    </location>
</feature>
<dbReference type="GO" id="GO:0005096">
    <property type="term" value="F:GTPase activator activity"/>
    <property type="evidence" value="ECO:0007669"/>
    <property type="project" value="InterPro"/>
</dbReference>
<name>A0A8J9YPZ9_BRALA</name>
<dbReference type="PROSITE" id="PS51834">
    <property type="entry name" value="DENN_FLCN_SMCR8"/>
    <property type="match status" value="1"/>
</dbReference>
<feature type="region of interest" description="Disordered" evidence="6">
    <location>
        <begin position="566"/>
        <end position="686"/>
    </location>
</feature>
<sequence length="1099" mass="123399">MFHVGYSEMVAYGVNTDEDYYEDGSFKSRLPPELAFRPENPWHADAKVTEDFVLIAEFSEQEGPKPLETIPEHGGGRFDKNNFAVRIMSADYQTHGSAGGFCLVEDTHVVMMDNKEGACAYVHHFTLFDLQARGFVRPFCMSYVTTDRSKIMTNLEEMMSEFKKVSSVFKYGNRLMFVQELEHRLADLQYTRDKYEQWQKQKDSGKLSSVDLEEAALLDTISPVTLDRVTQETVDILRTVRPSLNNPRLERHFRRLQDRSQAQAVRQDASSEDGCHSNSTTSHCSEEDGGKLMSENGVPYVPKVIRPDSSKQFDQELRRLDQLCGQGEREGLNRLRQIQKFFSRDSMAVSMEKKESKLIDPPPGLLTFGRCVAMNFLHNVDLQCAGGCWPLGQTGRTELQHPARNLFRRWMSSESLSSLYTTDSFQSGLESRGATHSLDPTFLPASSYKSIDSVYYDYEEDDELNYDSDSLEILSSSETSGTTHFLEETTLTLRPSTMVNIEESSPFHGLLSTAIGRRDTPTQDTYHSLKDSASFSEDLLSNNSIDILEDTEEMFPKDIRILRRRSKSEGNDSVDTIHGESPSLIEEDNKTSESPSLEQEIHVLKESPEESRTDCLEGATEQQDNQSIQSQSQDEQPDIPSETDRRNCTGEEENTITENLEEILKEQSEDKQSETDRRNCTGEMEEDMCNNVSNLSCDEKEEAMLSGDRFEPSGNSEYASAKSSVVEEFNTPAQNTPCSSISSTRSDVQQGAPGRPVPHDLTLDPGSFVGSVASSVNSDYSVPDSPTDNRLETPPKNKRRKNGAVAVTSMGSTGSESAGGSWPSSGEAGTVESRHIRMSVCSHGDHICNFGPQLPGYGVVRFMKQYVFAAHVIYALLTGRPLVVLGLPRQEREVRGLVTTLSLFVPGFSNRYHTVTPWHTAPLCLTDICNTKLIGLAKVKPAERMIPSSVKRYVSVFDCDKKTLTTPQYQGTYINAIVSRKKDFKVDEPYIGYIHSMLLELASKAFLYYHSYCLNSPNVENMQSHDGEKLKKKTAAGFLGKLGVQDGDAKVVEYLAEIIKQQQVDDLLLRHDRQARSRDSELPPPPIRTEYRACSQYRV</sequence>
<evidence type="ECO:0000256" key="6">
    <source>
        <dbReference type="SAM" id="MobiDB-lite"/>
    </source>
</evidence>
<evidence type="ECO:0000313" key="8">
    <source>
        <dbReference type="EMBL" id="CAH1229174.1"/>
    </source>
</evidence>